<evidence type="ECO:0000256" key="6">
    <source>
        <dbReference type="ARBA" id="ARBA00022989"/>
    </source>
</evidence>
<feature type="transmembrane region" description="Helical" evidence="8">
    <location>
        <begin position="181"/>
        <end position="203"/>
    </location>
</feature>
<dbReference type="InterPro" id="IPR047817">
    <property type="entry name" value="ABC2_TM_bact-type"/>
</dbReference>
<reference evidence="10 11" key="1">
    <citation type="journal article" date="2010" name="Stand. Genomic Sci.">
        <title>Complete genome sequence of Denitrovibrio acetiphilus type strain (N2460).</title>
        <authorList>
            <person name="Kiss H."/>
            <person name="Lang E."/>
            <person name="Lapidus A."/>
            <person name="Copeland A."/>
            <person name="Nolan M."/>
            <person name="Glavina Del Rio T."/>
            <person name="Chen F."/>
            <person name="Lucas S."/>
            <person name="Tice H."/>
            <person name="Cheng J.F."/>
            <person name="Han C."/>
            <person name="Goodwin L."/>
            <person name="Pitluck S."/>
            <person name="Liolios K."/>
            <person name="Pati A."/>
            <person name="Ivanova N."/>
            <person name="Mavromatis K."/>
            <person name="Chen A."/>
            <person name="Palaniappan K."/>
            <person name="Land M."/>
            <person name="Hauser L."/>
            <person name="Chang Y.J."/>
            <person name="Jeffries C.D."/>
            <person name="Detter J.C."/>
            <person name="Brettin T."/>
            <person name="Spring S."/>
            <person name="Rohde M."/>
            <person name="Goker M."/>
            <person name="Woyke T."/>
            <person name="Bristow J."/>
            <person name="Eisen J.A."/>
            <person name="Markowitz V."/>
            <person name="Hugenholtz P."/>
            <person name="Kyrpides N.C."/>
            <person name="Klenk H.P."/>
        </authorList>
    </citation>
    <scope>NUCLEOTIDE SEQUENCE [LARGE SCALE GENOMIC DNA]</scope>
    <source>
        <strain evidence="11">DSM 12809 / NBRC 114555 / N2460</strain>
    </source>
</reference>
<dbReference type="eggNOG" id="COG1668">
    <property type="taxonomic scope" value="Bacteria"/>
</dbReference>
<dbReference type="InterPro" id="IPR051449">
    <property type="entry name" value="ABC-2_transporter_component"/>
</dbReference>
<evidence type="ECO:0000256" key="3">
    <source>
        <dbReference type="ARBA" id="ARBA00022448"/>
    </source>
</evidence>
<dbReference type="FunCoup" id="D4H5G7">
    <property type="interactions" value="290"/>
</dbReference>
<dbReference type="PaxDb" id="522772-Dacet_0807"/>
<evidence type="ECO:0000256" key="2">
    <source>
        <dbReference type="ARBA" id="ARBA00007783"/>
    </source>
</evidence>
<keyword evidence="5 8" id="KW-0812">Transmembrane</keyword>
<gene>
    <name evidence="10" type="ordered locus">Dacet_0807</name>
</gene>
<accession>D4H5G7</accession>
<dbReference type="Gene3D" id="3.40.1710.10">
    <property type="entry name" value="abc type-2 transporter like domain"/>
    <property type="match status" value="1"/>
</dbReference>
<comment type="similarity">
    <text evidence="2">Belongs to the ABC-2 integral membrane protein family.</text>
</comment>
<dbReference type="PANTHER" id="PTHR30294:SF29">
    <property type="entry name" value="MULTIDRUG ABC TRANSPORTER PERMEASE YBHS-RELATED"/>
    <property type="match status" value="1"/>
</dbReference>
<dbReference type="PANTHER" id="PTHR30294">
    <property type="entry name" value="MEMBRANE COMPONENT OF ABC TRANSPORTER YHHJ-RELATED"/>
    <property type="match status" value="1"/>
</dbReference>
<feature type="transmembrane region" description="Helical" evidence="8">
    <location>
        <begin position="28"/>
        <end position="46"/>
    </location>
</feature>
<proteinExistence type="inferred from homology"/>
<dbReference type="PROSITE" id="PS51012">
    <property type="entry name" value="ABC_TM2"/>
    <property type="match status" value="1"/>
</dbReference>
<feature type="transmembrane region" description="Helical" evidence="8">
    <location>
        <begin position="293"/>
        <end position="313"/>
    </location>
</feature>
<evidence type="ECO:0000259" key="9">
    <source>
        <dbReference type="PROSITE" id="PS51012"/>
    </source>
</evidence>
<organism evidence="10 11">
    <name type="scientific">Denitrovibrio acetiphilus (strain DSM 12809 / NBRC 114555 / N2460)</name>
    <dbReference type="NCBI Taxonomy" id="522772"/>
    <lineage>
        <taxon>Bacteria</taxon>
        <taxon>Pseudomonadati</taxon>
        <taxon>Deferribacterota</taxon>
        <taxon>Deferribacteres</taxon>
        <taxon>Deferribacterales</taxon>
        <taxon>Geovibrionaceae</taxon>
        <taxon>Denitrovibrio</taxon>
    </lineage>
</organism>
<protein>
    <submittedName>
        <fullName evidence="10">ABC-2 type transporter</fullName>
    </submittedName>
</protein>
<feature type="domain" description="ABC transmembrane type-2" evidence="9">
    <location>
        <begin position="141"/>
        <end position="373"/>
    </location>
</feature>
<dbReference type="Pfam" id="PF12698">
    <property type="entry name" value="ABC2_membrane_3"/>
    <property type="match status" value="1"/>
</dbReference>
<dbReference type="EMBL" id="CP001968">
    <property type="protein sequence ID" value="ADD67587.1"/>
    <property type="molecule type" value="Genomic_DNA"/>
</dbReference>
<keyword evidence="3" id="KW-0813">Transport</keyword>
<dbReference type="InterPro" id="IPR013525">
    <property type="entry name" value="ABC2_TM"/>
</dbReference>
<name>D4H5G7_DENA2</name>
<dbReference type="GO" id="GO:0140359">
    <property type="term" value="F:ABC-type transporter activity"/>
    <property type="evidence" value="ECO:0007669"/>
    <property type="project" value="InterPro"/>
</dbReference>
<evidence type="ECO:0000256" key="8">
    <source>
        <dbReference type="SAM" id="Phobius"/>
    </source>
</evidence>
<feature type="transmembrane region" description="Helical" evidence="8">
    <location>
        <begin position="230"/>
        <end position="251"/>
    </location>
</feature>
<dbReference type="RefSeq" id="WP_013010119.1">
    <property type="nucleotide sequence ID" value="NC_013943.1"/>
</dbReference>
<feature type="transmembrane region" description="Helical" evidence="8">
    <location>
        <begin position="257"/>
        <end position="281"/>
    </location>
</feature>
<evidence type="ECO:0000256" key="7">
    <source>
        <dbReference type="ARBA" id="ARBA00023136"/>
    </source>
</evidence>
<dbReference type="Proteomes" id="UP000002012">
    <property type="component" value="Chromosome"/>
</dbReference>
<sequence>MNSSLSFRRLNAIVVKEFIHILRDWRSLGLAIAIPVLLLILFGYALNMDLKNVPIGVYDISMSKESSDLLSLFDGSQYFEIKSYYQNTNDLENDLKKKIIKAGVIIDQHFGKSIYTSAPVHINIVIDGADANTGRLILNYSQALASIYNTQIIADSASLSGSITASPRSWYNQGLDSTYNLVPGITAIVMVVIASMLASVTVAKEWEMGTIEQLISTPVTRLEITLGKAIPLYAVGLADVIIATVLGMVIFDVPLRGQPALVILVASVFLIGVLFYGLLLSITLKSQVLANQIALLSGFLPTLVLSGFIFTIANMPLPVQILTHFFPARYFISMLKSIYLKGVGLEMMLLNFTFLTIYAALMVFLSVRKLKLRLD</sequence>
<dbReference type="OrthoDB" id="9808686at2"/>
<dbReference type="InParanoid" id="D4H5G7"/>
<evidence type="ECO:0000256" key="1">
    <source>
        <dbReference type="ARBA" id="ARBA00004651"/>
    </source>
</evidence>
<dbReference type="HOGENOM" id="CLU_039483_8_3_0"/>
<dbReference type="AlphaFoldDB" id="D4H5G7"/>
<comment type="subcellular location">
    <subcellularLocation>
        <location evidence="1">Cell membrane</location>
        <topology evidence="1">Multi-pass membrane protein</topology>
    </subcellularLocation>
</comment>
<feature type="transmembrane region" description="Helical" evidence="8">
    <location>
        <begin position="348"/>
        <end position="367"/>
    </location>
</feature>
<keyword evidence="4" id="KW-1003">Cell membrane</keyword>
<keyword evidence="11" id="KW-1185">Reference proteome</keyword>
<evidence type="ECO:0000256" key="5">
    <source>
        <dbReference type="ARBA" id="ARBA00022692"/>
    </source>
</evidence>
<keyword evidence="6 8" id="KW-1133">Transmembrane helix</keyword>
<dbReference type="STRING" id="522772.Dacet_0807"/>
<evidence type="ECO:0000256" key="4">
    <source>
        <dbReference type="ARBA" id="ARBA00022475"/>
    </source>
</evidence>
<dbReference type="GO" id="GO:0005886">
    <property type="term" value="C:plasma membrane"/>
    <property type="evidence" value="ECO:0007669"/>
    <property type="project" value="UniProtKB-SubCell"/>
</dbReference>
<dbReference type="KEGG" id="dap:Dacet_0807"/>
<evidence type="ECO:0000313" key="10">
    <source>
        <dbReference type="EMBL" id="ADD67587.1"/>
    </source>
</evidence>
<keyword evidence="7 8" id="KW-0472">Membrane</keyword>
<evidence type="ECO:0000313" key="11">
    <source>
        <dbReference type="Proteomes" id="UP000002012"/>
    </source>
</evidence>